<keyword evidence="2" id="KW-1185">Reference proteome</keyword>
<gene>
    <name evidence="1" type="ORF">LX97_01345</name>
</gene>
<evidence type="ECO:0000313" key="1">
    <source>
        <dbReference type="EMBL" id="PZX44334.1"/>
    </source>
</evidence>
<dbReference type="PROSITE" id="PS51257">
    <property type="entry name" value="PROKAR_LIPOPROTEIN"/>
    <property type="match status" value="1"/>
</dbReference>
<evidence type="ECO:0008006" key="3">
    <source>
        <dbReference type="Google" id="ProtNLM"/>
    </source>
</evidence>
<comment type="caution">
    <text evidence="1">The sequence shown here is derived from an EMBL/GenBank/DDBJ whole genome shotgun (WGS) entry which is preliminary data.</text>
</comment>
<reference evidence="1 2" key="1">
    <citation type="submission" date="2018-06" db="EMBL/GenBank/DDBJ databases">
        <title>Genomic Encyclopedia of Archaeal and Bacterial Type Strains, Phase II (KMG-II): from individual species to whole genera.</title>
        <authorList>
            <person name="Goeker M."/>
        </authorList>
    </citation>
    <scope>NUCLEOTIDE SEQUENCE [LARGE SCALE GENOMIC DNA]</scope>
    <source>
        <strain evidence="1 2">DSM 17205</strain>
    </source>
</reference>
<accession>A0ABX5Q2U3</accession>
<dbReference type="RefSeq" id="WP_015362183.1">
    <property type="nucleotide sequence ID" value="NZ_QKZR01000001.1"/>
</dbReference>
<proteinExistence type="predicted"/>
<name>A0ABX5Q2U3_9FLAO</name>
<evidence type="ECO:0000313" key="2">
    <source>
        <dbReference type="Proteomes" id="UP000248584"/>
    </source>
</evidence>
<dbReference type="Proteomes" id="UP000248584">
    <property type="component" value="Unassembled WGS sequence"/>
</dbReference>
<sequence>MNVINIRNSFPFLWKGLRVGLFALLTLTACDKNDDDSPQDPVSQLPPETTTGENTFGFVLNGEPFNITNTSNQFAIYQNGFLQFGAAGITIIIIDPINENFNYDLVQTSSNQAKCRFAIESQDGSLCVYDYEDTILGSLTFTNIDDNNFIISGTFEFSTNNEECENIDITNGRFDLQYIP</sequence>
<protein>
    <recommendedName>
        <fullName evidence="3">Lipoprotein</fullName>
    </recommendedName>
</protein>
<organism evidence="1 2">
    <name type="scientific">Nonlabens dokdonensis</name>
    <dbReference type="NCBI Taxonomy" id="328515"/>
    <lineage>
        <taxon>Bacteria</taxon>
        <taxon>Pseudomonadati</taxon>
        <taxon>Bacteroidota</taxon>
        <taxon>Flavobacteriia</taxon>
        <taxon>Flavobacteriales</taxon>
        <taxon>Flavobacteriaceae</taxon>
        <taxon>Nonlabens</taxon>
    </lineage>
</organism>
<dbReference type="EMBL" id="QKZR01000001">
    <property type="protein sequence ID" value="PZX44334.1"/>
    <property type="molecule type" value="Genomic_DNA"/>
</dbReference>